<dbReference type="STRING" id="1754190.A0A1Y2EWF2"/>
<dbReference type="GO" id="GO:0008157">
    <property type="term" value="F:protein phosphatase 1 binding"/>
    <property type="evidence" value="ECO:0007669"/>
    <property type="project" value="TreeGrafter"/>
</dbReference>
<dbReference type="OrthoDB" id="1881at2759"/>
<dbReference type="AlphaFoldDB" id="A0A1Y2EWF2"/>
<gene>
    <name evidence="3" type="ORF">LY90DRAFT_698918</name>
</gene>
<dbReference type="Pfam" id="PF03370">
    <property type="entry name" value="CBM_21"/>
    <property type="match status" value="1"/>
</dbReference>
<dbReference type="InterPro" id="IPR005036">
    <property type="entry name" value="CBM21_dom"/>
</dbReference>
<dbReference type="EMBL" id="MCOG01000024">
    <property type="protein sequence ID" value="ORY75888.1"/>
    <property type="molecule type" value="Genomic_DNA"/>
</dbReference>
<dbReference type="PROSITE" id="PS51159">
    <property type="entry name" value="CBM21"/>
    <property type="match status" value="1"/>
</dbReference>
<feature type="domain" description="CBM21" evidence="2">
    <location>
        <begin position="378"/>
        <end position="491"/>
    </location>
</feature>
<evidence type="ECO:0000313" key="4">
    <source>
        <dbReference type="Proteomes" id="UP000193920"/>
    </source>
</evidence>
<dbReference type="InterPro" id="IPR038175">
    <property type="entry name" value="CBM21_dom_sf"/>
</dbReference>
<feature type="region of interest" description="Disordered" evidence="1">
    <location>
        <begin position="533"/>
        <end position="552"/>
    </location>
</feature>
<dbReference type="Proteomes" id="UP000193920">
    <property type="component" value="Unassembled WGS sequence"/>
</dbReference>
<feature type="region of interest" description="Disordered" evidence="1">
    <location>
        <begin position="666"/>
        <end position="687"/>
    </location>
</feature>
<dbReference type="GO" id="GO:0005979">
    <property type="term" value="P:regulation of glycogen biosynthetic process"/>
    <property type="evidence" value="ECO:0007669"/>
    <property type="project" value="TreeGrafter"/>
</dbReference>
<dbReference type="PANTHER" id="PTHR12307">
    <property type="entry name" value="PROTEIN PHOSPHATASE 1 REGULATORY SUBUNIT"/>
    <property type="match status" value="1"/>
</dbReference>
<dbReference type="PANTHER" id="PTHR12307:SF36">
    <property type="entry name" value="GLYCOGEN-BINDING SUBUNIT 76A"/>
    <property type="match status" value="1"/>
</dbReference>
<feature type="compositionally biased region" description="Basic and acidic residues" evidence="1">
    <location>
        <begin position="616"/>
        <end position="645"/>
    </location>
</feature>
<feature type="non-terminal residue" evidence="3">
    <location>
        <position position="1"/>
    </location>
</feature>
<dbReference type="GO" id="GO:0000164">
    <property type="term" value="C:protein phosphatase type 1 complex"/>
    <property type="evidence" value="ECO:0007669"/>
    <property type="project" value="TreeGrafter"/>
</dbReference>
<organism evidence="3 4">
    <name type="scientific">Neocallimastix californiae</name>
    <dbReference type="NCBI Taxonomy" id="1754190"/>
    <lineage>
        <taxon>Eukaryota</taxon>
        <taxon>Fungi</taxon>
        <taxon>Fungi incertae sedis</taxon>
        <taxon>Chytridiomycota</taxon>
        <taxon>Chytridiomycota incertae sedis</taxon>
        <taxon>Neocallimastigomycetes</taxon>
        <taxon>Neocallimastigales</taxon>
        <taxon>Neocallimastigaceae</taxon>
        <taxon>Neocallimastix</taxon>
    </lineage>
</organism>
<evidence type="ECO:0000313" key="3">
    <source>
        <dbReference type="EMBL" id="ORY75888.1"/>
    </source>
</evidence>
<evidence type="ECO:0000256" key="1">
    <source>
        <dbReference type="SAM" id="MobiDB-lite"/>
    </source>
</evidence>
<comment type="caution">
    <text evidence="3">The sequence shown here is derived from an EMBL/GenBank/DDBJ whole genome shotgun (WGS) entry which is preliminary data.</text>
</comment>
<protein>
    <recommendedName>
        <fullName evidence="2">CBM21 domain-containing protein</fullName>
    </recommendedName>
</protein>
<keyword evidence="4" id="KW-1185">Reference proteome</keyword>
<dbReference type="GO" id="GO:2001069">
    <property type="term" value="F:glycogen binding"/>
    <property type="evidence" value="ECO:0007669"/>
    <property type="project" value="TreeGrafter"/>
</dbReference>
<accession>A0A1Y2EWF2</accession>
<sequence>FLYDSSLENSLIDGIDLCKKNNSFSFNLKNQLEKLIVIGNENNFRRKDSTFGLEHNKNSFFDHEYTGFEKSKNSKKLIIGIKNNKKVEFKEDDNSSEEDDKEGLYDSDTIFNLEIESSSTKQQQPQQYHTFSLSPSLSSSFLNSFYHIPNINTNKNLSFIKQNIKDYNIRNISNNNSNSYDFNYNYNYNFNNLTRSNNSNRTNTIKFNYDGKMNQSPNSFIHKMINYHLNNGNTNELSSSLKSNKNNLGNKIKELKFKETPIKYNGHNNPKPVIKKNNVFSSERKGLKLILDEQVKTKSNHSSILRKEKTITYPIRKKKSVRFKNENEECPFKKFECPSNIVNLPIYVVDSQLEPFLEVKLVMLEGFQTKKKVSLPWDKNVILESVGLISDETQEQDIVKLIIQVRNIAFEKKVKVHYSLDNWKSVNIKEASYYGSKVNERQESIDRFLLKINTVGDDKEENVSHLQFAIQYLVDQREFWDNNNGKNYSLKIERTVRIPAKSIKSHRNGKGPVIRYKLKPGYHYPIFKSNINEHPSADISKKEEEGKKEKEKKVKINSQAVVPNLLQRNAIHLIERSSIENILSSSDNNNYFSTPTTTTNISINSTDISTATIQSKSKENQNEIKFSEEEKIENPTSNNEEKNKIDSNQNDIFKIKSNSRLMFSSFSPSTSSISSSLSPSPSLSLSL</sequence>
<proteinExistence type="predicted"/>
<reference evidence="3 4" key="1">
    <citation type="submission" date="2016-08" db="EMBL/GenBank/DDBJ databases">
        <title>A Parts List for Fungal Cellulosomes Revealed by Comparative Genomics.</title>
        <authorList>
            <consortium name="DOE Joint Genome Institute"/>
            <person name="Haitjema C.H."/>
            <person name="Gilmore S.P."/>
            <person name="Henske J.K."/>
            <person name="Solomon K.V."/>
            <person name="De Groot R."/>
            <person name="Kuo A."/>
            <person name="Mondo S.J."/>
            <person name="Salamov A.A."/>
            <person name="Labutti K."/>
            <person name="Zhao Z."/>
            <person name="Chiniquy J."/>
            <person name="Barry K."/>
            <person name="Brewer H.M."/>
            <person name="Purvine S.O."/>
            <person name="Wright A.T."/>
            <person name="Boxma B."/>
            <person name="Van Alen T."/>
            <person name="Hackstein J.H."/>
            <person name="Baker S.E."/>
            <person name="Grigoriev I.V."/>
            <person name="O'Malley M.A."/>
        </authorList>
    </citation>
    <scope>NUCLEOTIDE SEQUENCE [LARGE SCALE GENOMIC DNA]</scope>
    <source>
        <strain evidence="3 4">G1</strain>
    </source>
</reference>
<name>A0A1Y2EWF2_9FUNG</name>
<evidence type="ECO:0000259" key="2">
    <source>
        <dbReference type="PROSITE" id="PS51159"/>
    </source>
</evidence>
<feature type="region of interest" description="Disordered" evidence="1">
    <location>
        <begin position="615"/>
        <end position="651"/>
    </location>
</feature>
<dbReference type="InterPro" id="IPR050782">
    <property type="entry name" value="PP1_regulatory_subunit_3"/>
</dbReference>
<dbReference type="Gene3D" id="2.60.40.2440">
    <property type="entry name" value="Carbohydrate binding type-21 domain"/>
    <property type="match status" value="1"/>
</dbReference>
<feature type="compositionally biased region" description="Basic and acidic residues" evidence="1">
    <location>
        <begin position="535"/>
        <end position="552"/>
    </location>
</feature>